<organism evidence="2 3">
    <name type="scientific">Artemisia annua</name>
    <name type="common">Sweet wormwood</name>
    <dbReference type="NCBI Taxonomy" id="35608"/>
    <lineage>
        <taxon>Eukaryota</taxon>
        <taxon>Viridiplantae</taxon>
        <taxon>Streptophyta</taxon>
        <taxon>Embryophyta</taxon>
        <taxon>Tracheophyta</taxon>
        <taxon>Spermatophyta</taxon>
        <taxon>Magnoliopsida</taxon>
        <taxon>eudicotyledons</taxon>
        <taxon>Gunneridae</taxon>
        <taxon>Pentapetalae</taxon>
        <taxon>asterids</taxon>
        <taxon>campanulids</taxon>
        <taxon>Asterales</taxon>
        <taxon>Asteraceae</taxon>
        <taxon>Asteroideae</taxon>
        <taxon>Anthemideae</taxon>
        <taxon>Artemisiinae</taxon>
        <taxon>Artemisia</taxon>
    </lineage>
</organism>
<protein>
    <submittedName>
        <fullName evidence="2">C2 domain-containing protein</fullName>
    </submittedName>
</protein>
<dbReference type="PANTHER" id="PTHR32246">
    <property type="entry name" value="INGRESSION PROTEIN FIC1"/>
    <property type="match status" value="1"/>
</dbReference>
<dbReference type="SUPFAM" id="SSF49562">
    <property type="entry name" value="C2 domain (Calcium/lipid-binding domain, CaLB)"/>
    <property type="match status" value="1"/>
</dbReference>
<dbReference type="SMART" id="SM00239">
    <property type="entry name" value="C2"/>
    <property type="match status" value="1"/>
</dbReference>
<dbReference type="Pfam" id="PF00168">
    <property type="entry name" value="C2"/>
    <property type="match status" value="1"/>
</dbReference>
<evidence type="ECO:0000313" key="2">
    <source>
        <dbReference type="EMBL" id="PWA55646.1"/>
    </source>
</evidence>
<dbReference type="Proteomes" id="UP000245207">
    <property type="component" value="Unassembled WGS sequence"/>
</dbReference>
<keyword evidence="3" id="KW-1185">Reference proteome</keyword>
<dbReference type="EMBL" id="PKPP01006696">
    <property type="protein sequence ID" value="PWA55646.1"/>
    <property type="molecule type" value="Genomic_DNA"/>
</dbReference>
<dbReference type="AlphaFoldDB" id="A0A2U1M312"/>
<sequence>MINNSRALELTIISAESLTRSGNRKIKKNTFVVIKTDSNNDKNQVTGTDTDNGSYPLWNEKFFIDMPMHVNFFTLEVRYRDGTGEHVVGSAKVPVSDFTGIFFPCNYLHFLSYRLRDHRYGERNGIINISVKMQSSSSLDNGFGKGTCGASTSYSSFVSGWKHGGASTSYSSSVSGWKHGGAAMNVPHGVVMGFPTGKSC</sequence>
<accession>A0A2U1M312</accession>
<gene>
    <name evidence="2" type="ORF">CTI12_AA420230</name>
</gene>
<dbReference type="InterPro" id="IPR035892">
    <property type="entry name" value="C2_domain_sf"/>
</dbReference>
<dbReference type="STRING" id="35608.A0A2U1M312"/>
<dbReference type="PROSITE" id="PS50004">
    <property type="entry name" value="C2"/>
    <property type="match status" value="1"/>
</dbReference>
<dbReference type="InterPro" id="IPR000008">
    <property type="entry name" value="C2_dom"/>
</dbReference>
<name>A0A2U1M312_ARTAN</name>
<proteinExistence type="predicted"/>
<comment type="caution">
    <text evidence="2">The sequence shown here is derived from an EMBL/GenBank/DDBJ whole genome shotgun (WGS) entry which is preliminary data.</text>
</comment>
<dbReference type="Gene3D" id="2.60.40.150">
    <property type="entry name" value="C2 domain"/>
    <property type="match status" value="1"/>
</dbReference>
<evidence type="ECO:0000259" key="1">
    <source>
        <dbReference type="PROSITE" id="PS50004"/>
    </source>
</evidence>
<reference evidence="2 3" key="1">
    <citation type="journal article" date="2018" name="Mol. Plant">
        <title>The genome of Artemisia annua provides insight into the evolution of Asteraceae family and artemisinin biosynthesis.</title>
        <authorList>
            <person name="Shen Q."/>
            <person name="Zhang L."/>
            <person name="Liao Z."/>
            <person name="Wang S."/>
            <person name="Yan T."/>
            <person name="Shi P."/>
            <person name="Liu M."/>
            <person name="Fu X."/>
            <person name="Pan Q."/>
            <person name="Wang Y."/>
            <person name="Lv Z."/>
            <person name="Lu X."/>
            <person name="Zhang F."/>
            <person name="Jiang W."/>
            <person name="Ma Y."/>
            <person name="Chen M."/>
            <person name="Hao X."/>
            <person name="Li L."/>
            <person name="Tang Y."/>
            <person name="Lv G."/>
            <person name="Zhou Y."/>
            <person name="Sun X."/>
            <person name="Brodelius P.E."/>
            <person name="Rose J.K.C."/>
            <person name="Tang K."/>
        </authorList>
    </citation>
    <scope>NUCLEOTIDE SEQUENCE [LARGE SCALE GENOMIC DNA]</scope>
    <source>
        <strain evidence="3">cv. Huhao1</strain>
        <tissue evidence="2">Leaf</tissue>
    </source>
</reference>
<dbReference type="OrthoDB" id="884464at2759"/>
<evidence type="ECO:0000313" key="3">
    <source>
        <dbReference type="Proteomes" id="UP000245207"/>
    </source>
</evidence>
<dbReference type="PANTHER" id="PTHR32246:SF17">
    <property type="entry name" value="BON1-ASSOCIATED PROTEIN 2"/>
    <property type="match status" value="1"/>
</dbReference>
<feature type="domain" description="C2" evidence="1">
    <location>
        <begin position="1"/>
        <end position="109"/>
    </location>
</feature>